<evidence type="ECO:0000313" key="4">
    <source>
        <dbReference type="Proteomes" id="UP000823900"/>
    </source>
</evidence>
<keyword evidence="2" id="KW-0732">Signal</keyword>
<gene>
    <name evidence="3" type="ORF">IAA07_00915</name>
</gene>
<dbReference type="Proteomes" id="UP000823900">
    <property type="component" value="Unassembled WGS sequence"/>
</dbReference>
<feature type="compositionally biased region" description="Acidic residues" evidence="1">
    <location>
        <begin position="37"/>
        <end position="67"/>
    </location>
</feature>
<evidence type="ECO:0000313" key="3">
    <source>
        <dbReference type="EMBL" id="HJA70124.1"/>
    </source>
</evidence>
<protein>
    <submittedName>
        <fullName evidence="3">Uncharacterized protein</fullName>
    </submittedName>
</protein>
<organism evidence="3 4">
    <name type="scientific">Candidatus Lachnoclostridium stercoravium</name>
    <dbReference type="NCBI Taxonomy" id="2838633"/>
    <lineage>
        <taxon>Bacteria</taxon>
        <taxon>Bacillati</taxon>
        <taxon>Bacillota</taxon>
        <taxon>Clostridia</taxon>
        <taxon>Lachnospirales</taxon>
        <taxon>Lachnospiraceae</taxon>
    </lineage>
</organism>
<proteinExistence type="predicted"/>
<evidence type="ECO:0000256" key="2">
    <source>
        <dbReference type="SAM" id="SignalP"/>
    </source>
</evidence>
<evidence type="ECO:0000256" key="1">
    <source>
        <dbReference type="SAM" id="MobiDB-lite"/>
    </source>
</evidence>
<reference evidence="3" key="2">
    <citation type="submission" date="2021-04" db="EMBL/GenBank/DDBJ databases">
        <authorList>
            <person name="Gilroy R."/>
        </authorList>
    </citation>
    <scope>NUCLEOTIDE SEQUENCE</scope>
    <source>
        <strain evidence="3">CHK178-16964</strain>
    </source>
</reference>
<accession>A0A9D2HGN0</accession>
<feature type="chain" id="PRO_5038439308" evidence="2">
    <location>
        <begin position="21"/>
        <end position="397"/>
    </location>
</feature>
<name>A0A9D2HGN0_9FIRM</name>
<feature type="region of interest" description="Disordered" evidence="1">
    <location>
        <begin position="22"/>
        <end position="69"/>
    </location>
</feature>
<sequence length="397" mass="43475">MKKRNLVPMIVLASSLALMACSGGEDASKEAGQEQEANQEEEAEEGEGKEDQDEEEMAEEDGSEEAAETVKADLTIEEAIENNMRFSGKGYYSMYAEGTTFYAAPNAVSDTRSFSRYAELVSEGTAGSQIRQIQTADYSDMELILDSEGRLWYGGEQIFKDYNIQYFDCFFVTSAGYGQDVAAVTADGGVVYCSAKSTDSEVHTAEGLENVKYVDSFWDRMAVVRQDGTAAYMAGGEVTELEGWTDIAMVYLNGEQDDYSELIGLKQDGTLVAQAMVGTPQYPEEILSWTDIVQVIRGNEYVAGLRSDGSFVYALEAEASDHTKELCEETYGTWTNVVAAAEEAAITADRGLLGDAQLLSYGWNLENPYVDAEAAQLEGEYDDDAHSVMMTRLPEVS</sequence>
<feature type="signal peptide" evidence="2">
    <location>
        <begin position="1"/>
        <end position="20"/>
    </location>
</feature>
<comment type="caution">
    <text evidence="3">The sequence shown here is derived from an EMBL/GenBank/DDBJ whole genome shotgun (WGS) entry which is preliminary data.</text>
</comment>
<dbReference type="PROSITE" id="PS51257">
    <property type="entry name" value="PROKAR_LIPOPROTEIN"/>
    <property type="match status" value="1"/>
</dbReference>
<dbReference type="AlphaFoldDB" id="A0A9D2HGN0"/>
<reference evidence="3" key="1">
    <citation type="journal article" date="2021" name="PeerJ">
        <title>Extensive microbial diversity within the chicken gut microbiome revealed by metagenomics and culture.</title>
        <authorList>
            <person name="Gilroy R."/>
            <person name="Ravi A."/>
            <person name="Getino M."/>
            <person name="Pursley I."/>
            <person name="Horton D.L."/>
            <person name="Alikhan N.F."/>
            <person name="Baker D."/>
            <person name="Gharbi K."/>
            <person name="Hall N."/>
            <person name="Watson M."/>
            <person name="Adriaenssens E.M."/>
            <person name="Foster-Nyarko E."/>
            <person name="Jarju S."/>
            <person name="Secka A."/>
            <person name="Antonio M."/>
            <person name="Oren A."/>
            <person name="Chaudhuri R.R."/>
            <person name="La Ragione R."/>
            <person name="Hildebrand F."/>
            <person name="Pallen M.J."/>
        </authorList>
    </citation>
    <scope>NUCLEOTIDE SEQUENCE</scope>
    <source>
        <strain evidence="3">CHK178-16964</strain>
    </source>
</reference>
<dbReference type="EMBL" id="DWZA01000005">
    <property type="protein sequence ID" value="HJA70124.1"/>
    <property type="molecule type" value="Genomic_DNA"/>
</dbReference>